<gene>
    <name evidence="16" type="ORF">SAMN06295912_10541</name>
</gene>
<feature type="domain" description="TonB-dependent receptor-like beta-barrel" evidence="14">
    <location>
        <begin position="257"/>
        <end position="753"/>
    </location>
</feature>
<feature type="chain" id="PRO_5012398960" evidence="13">
    <location>
        <begin position="25"/>
        <end position="786"/>
    </location>
</feature>
<evidence type="ECO:0000256" key="8">
    <source>
        <dbReference type="ARBA" id="ARBA00023077"/>
    </source>
</evidence>
<organism evidence="16 17">
    <name type="scientific">Edaphosphingomonas laterariae</name>
    <dbReference type="NCBI Taxonomy" id="861865"/>
    <lineage>
        <taxon>Bacteria</taxon>
        <taxon>Pseudomonadati</taxon>
        <taxon>Pseudomonadota</taxon>
        <taxon>Alphaproteobacteria</taxon>
        <taxon>Sphingomonadales</taxon>
        <taxon>Rhizorhabdaceae</taxon>
        <taxon>Edaphosphingomonas</taxon>
    </lineage>
</organism>
<dbReference type="Pfam" id="PF07715">
    <property type="entry name" value="Plug"/>
    <property type="match status" value="1"/>
</dbReference>
<name>A0A239DW55_9SPHN</name>
<keyword evidence="6" id="KW-0408">Iron</keyword>
<evidence type="ECO:0000256" key="9">
    <source>
        <dbReference type="ARBA" id="ARBA00023136"/>
    </source>
</evidence>
<dbReference type="Proteomes" id="UP000198281">
    <property type="component" value="Unassembled WGS sequence"/>
</dbReference>
<dbReference type="InterPro" id="IPR012910">
    <property type="entry name" value="Plug_dom"/>
</dbReference>
<keyword evidence="3 11" id="KW-1134">Transmembrane beta strand</keyword>
<dbReference type="PANTHER" id="PTHR32552">
    <property type="entry name" value="FERRICHROME IRON RECEPTOR-RELATED"/>
    <property type="match status" value="1"/>
</dbReference>
<sequence>MKFTYLAAASAIAITALQATPALAQEAAQDAVSSGGLEDIVVTAQRREENLQNVPVAVTAMNTEALDQARIVNVQNLSGYAPSLQITTQGIASIPTLQVRGITSGTSDNAVDPKVGIYLDGVYIGRSVGAIFDLADLARVEVLRGPQGTLFGRNSTGGAISLVSAAPSGEFGLRQQLSYGNYDAFRSRTVLDLPAFGPLSVKLSYLHDEFGGDTDNLIGGKTLDLRLRRPEFGVLKYADKLGYRNVDAFQVAARLDLSDDLTVDYRFDYTDSKTVGRAVQLLGPTGDSTGQLAAGILALQPLNGGITNLGKKRMDAVANATSLEPLTVEGHNVTVEWGVNDILTVKSITAYRKFKQKPQIFDLGSTGGLKLSPGQLGAMLTGGDVLAAPLPGPNDSFFTLMTARSTSQKQFTEEMQFIFNWDSFDLTSGVFYFHENSPATNVLGIFQPVVNGVVIPTPLDNVFGSGVTETRAINDSMAGYGQLTWHATDQLDIAVGLRYTIDDRATDLISATAASSGGNLVPGRTYKTSYEKLNYTGIITYRPTDDITTYAKIASGYVAGGILGAIPYGPETLVSYELGLKSQLFDNRLRANFAAYYSDYKDLQVQTFVGGVQRFENAGKARIWGLEGEFQAAPVDGLTIDANFSYTNVKYKEYMQNGVNVADIVNIIYTPKWTARLGGQYDFFELANGGNFFVNVDARYRSGTPLTAFPTGRPGLDELAYAKKYILTDARAGIANLPIAGTEVGISLYGKNLFDVDRGTFGPTAINQVIVPDLGRTYGVEATLKF</sequence>
<dbReference type="GO" id="GO:0009279">
    <property type="term" value="C:cell outer membrane"/>
    <property type="evidence" value="ECO:0007669"/>
    <property type="project" value="UniProtKB-SubCell"/>
</dbReference>
<keyword evidence="9 11" id="KW-0472">Membrane</keyword>
<evidence type="ECO:0000313" key="16">
    <source>
        <dbReference type="EMBL" id="SNS35834.1"/>
    </source>
</evidence>
<keyword evidence="2 11" id="KW-0813">Transport</keyword>
<evidence type="ECO:0000256" key="13">
    <source>
        <dbReference type="SAM" id="SignalP"/>
    </source>
</evidence>
<feature type="signal peptide" evidence="13">
    <location>
        <begin position="1"/>
        <end position="24"/>
    </location>
</feature>
<dbReference type="InterPro" id="IPR039426">
    <property type="entry name" value="TonB-dep_rcpt-like"/>
</dbReference>
<feature type="domain" description="TonB-dependent receptor plug" evidence="15">
    <location>
        <begin position="51"/>
        <end position="159"/>
    </location>
</feature>
<accession>A0A239DW55</accession>
<comment type="similarity">
    <text evidence="11 12">Belongs to the TonB-dependent receptor family.</text>
</comment>
<dbReference type="Pfam" id="PF00593">
    <property type="entry name" value="TonB_dep_Rec_b-barrel"/>
    <property type="match status" value="1"/>
</dbReference>
<dbReference type="InterPro" id="IPR000531">
    <property type="entry name" value="Beta-barrel_TonB"/>
</dbReference>
<evidence type="ECO:0000256" key="10">
    <source>
        <dbReference type="ARBA" id="ARBA00023237"/>
    </source>
</evidence>
<dbReference type="GO" id="GO:0006826">
    <property type="term" value="P:iron ion transport"/>
    <property type="evidence" value="ECO:0007669"/>
    <property type="project" value="UniProtKB-KW"/>
</dbReference>
<keyword evidence="10 11" id="KW-0998">Cell outer membrane</keyword>
<evidence type="ECO:0000256" key="12">
    <source>
        <dbReference type="RuleBase" id="RU003357"/>
    </source>
</evidence>
<dbReference type="OrthoDB" id="7518525at2"/>
<keyword evidence="13" id="KW-0732">Signal</keyword>
<evidence type="ECO:0000256" key="4">
    <source>
        <dbReference type="ARBA" id="ARBA00022496"/>
    </source>
</evidence>
<dbReference type="Gene3D" id="2.40.170.20">
    <property type="entry name" value="TonB-dependent receptor, beta-barrel domain"/>
    <property type="match status" value="1"/>
</dbReference>
<evidence type="ECO:0000256" key="11">
    <source>
        <dbReference type="PROSITE-ProRule" id="PRU01360"/>
    </source>
</evidence>
<dbReference type="InterPro" id="IPR036942">
    <property type="entry name" value="Beta-barrel_TonB_sf"/>
</dbReference>
<evidence type="ECO:0000256" key="6">
    <source>
        <dbReference type="ARBA" id="ARBA00023004"/>
    </source>
</evidence>
<keyword evidence="8 12" id="KW-0798">TonB box</keyword>
<evidence type="ECO:0000256" key="2">
    <source>
        <dbReference type="ARBA" id="ARBA00022448"/>
    </source>
</evidence>
<dbReference type="EMBL" id="FZOS01000005">
    <property type="protein sequence ID" value="SNS35834.1"/>
    <property type="molecule type" value="Genomic_DNA"/>
</dbReference>
<dbReference type="PROSITE" id="PS52016">
    <property type="entry name" value="TONB_DEPENDENT_REC_3"/>
    <property type="match status" value="1"/>
</dbReference>
<dbReference type="AlphaFoldDB" id="A0A239DW55"/>
<keyword evidence="4" id="KW-0410">Iron transport</keyword>
<proteinExistence type="inferred from homology"/>
<reference evidence="17" key="1">
    <citation type="submission" date="2017-06" db="EMBL/GenBank/DDBJ databases">
        <authorList>
            <person name="Varghese N."/>
            <person name="Submissions S."/>
        </authorList>
    </citation>
    <scope>NUCLEOTIDE SEQUENCE [LARGE SCALE GENOMIC DNA]</scope>
    <source>
        <strain evidence="17">LNB2</strain>
    </source>
</reference>
<evidence type="ECO:0000259" key="15">
    <source>
        <dbReference type="Pfam" id="PF07715"/>
    </source>
</evidence>
<keyword evidence="5 11" id="KW-0812">Transmembrane</keyword>
<evidence type="ECO:0000313" key="17">
    <source>
        <dbReference type="Proteomes" id="UP000198281"/>
    </source>
</evidence>
<evidence type="ECO:0000256" key="3">
    <source>
        <dbReference type="ARBA" id="ARBA00022452"/>
    </source>
</evidence>
<evidence type="ECO:0000256" key="7">
    <source>
        <dbReference type="ARBA" id="ARBA00023065"/>
    </source>
</evidence>
<keyword evidence="17" id="KW-1185">Reference proteome</keyword>
<dbReference type="RefSeq" id="WP_089218775.1">
    <property type="nucleotide sequence ID" value="NZ_FZOS01000005.1"/>
</dbReference>
<comment type="subcellular location">
    <subcellularLocation>
        <location evidence="1 11">Cell outer membrane</location>
        <topology evidence="1 11">Multi-pass membrane protein</topology>
    </subcellularLocation>
</comment>
<evidence type="ECO:0000259" key="14">
    <source>
        <dbReference type="Pfam" id="PF00593"/>
    </source>
</evidence>
<evidence type="ECO:0000256" key="1">
    <source>
        <dbReference type="ARBA" id="ARBA00004571"/>
    </source>
</evidence>
<evidence type="ECO:0000256" key="5">
    <source>
        <dbReference type="ARBA" id="ARBA00022692"/>
    </source>
</evidence>
<dbReference type="PANTHER" id="PTHR32552:SF81">
    <property type="entry name" value="TONB-DEPENDENT OUTER MEMBRANE RECEPTOR"/>
    <property type="match status" value="1"/>
</dbReference>
<dbReference type="SUPFAM" id="SSF56935">
    <property type="entry name" value="Porins"/>
    <property type="match status" value="1"/>
</dbReference>
<protein>
    <submittedName>
        <fullName evidence="16">Iron complex outermembrane recepter protein</fullName>
    </submittedName>
</protein>
<keyword evidence="7" id="KW-0406">Ion transport</keyword>